<reference evidence="1 2" key="1">
    <citation type="journal article" date="2023" name="Insect Mol. Biol.">
        <title>Genome sequencing provides insights into the evolution of gene families encoding plant cell wall-degrading enzymes in longhorned beetles.</title>
        <authorList>
            <person name="Shin N.R."/>
            <person name="Okamura Y."/>
            <person name="Kirsch R."/>
            <person name="Pauchet Y."/>
        </authorList>
    </citation>
    <scope>NUCLEOTIDE SEQUENCE [LARGE SCALE GENOMIC DNA]</scope>
    <source>
        <strain evidence="1">EAD_L_NR</strain>
    </source>
</reference>
<sequence>MNDSGCGNPDAGQFKRKITKSIKEQPIMHVGAGIYLESNGVQQSYSLGSYATVFQAEVFTILMVAQRKRLKTVHRKGSSSARTARQLSKNKIKACSGVRRCPGVFSQAGVGGACLGHMGISRNEKAHQLARLWSGGTLSGAGILGISRGSINVDGPTEE</sequence>
<comment type="caution">
    <text evidence="1">The sequence shown here is derived from an EMBL/GenBank/DDBJ whole genome shotgun (WGS) entry which is preliminary data.</text>
</comment>
<evidence type="ECO:0000313" key="1">
    <source>
        <dbReference type="EMBL" id="KAJ8918228.1"/>
    </source>
</evidence>
<evidence type="ECO:0000313" key="2">
    <source>
        <dbReference type="Proteomes" id="UP001159042"/>
    </source>
</evidence>
<proteinExistence type="predicted"/>
<accession>A0AAV8VVG4</accession>
<organism evidence="1 2">
    <name type="scientific">Exocentrus adspersus</name>
    <dbReference type="NCBI Taxonomy" id="1586481"/>
    <lineage>
        <taxon>Eukaryota</taxon>
        <taxon>Metazoa</taxon>
        <taxon>Ecdysozoa</taxon>
        <taxon>Arthropoda</taxon>
        <taxon>Hexapoda</taxon>
        <taxon>Insecta</taxon>
        <taxon>Pterygota</taxon>
        <taxon>Neoptera</taxon>
        <taxon>Endopterygota</taxon>
        <taxon>Coleoptera</taxon>
        <taxon>Polyphaga</taxon>
        <taxon>Cucujiformia</taxon>
        <taxon>Chrysomeloidea</taxon>
        <taxon>Cerambycidae</taxon>
        <taxon>Lamiinae</taxon>
        <taxon>Acanthocinini</taxon>
        <taxon>Exocentrus</taxon>
    </lineage>
</organism>
<dbReference type="EMBL" id="JANEYG010000027">
    <property type="protein sequence ID" value="KAJ8918228.1"/>
    <property type="molecule type" value="Genomic_DNA"/>
</dbReference>
<keyword evidence="2" id="KW-1185">Reference proteome</keyword>
<dbReference type="Proteomes" id="UP001159042">
    <property type="component" value="Unassembled WGS sequence"/>
</dbReference>
<dbReference type="AlphaFoldDB" id="A0AAV8VVG4"/>
<name>A0AAV8VVG4_9CUCU</name>
<gene>
    <name evidence="1" type="ORF">NQ315_014098</name>
</gene>
<protein>
    <submittedName>
        <fullName evidence="1">Uncharacterized protein</fullName>
    </submittedName>
</protein>